<dbReference type="AlphaFoldDB" id="A0A4Z1NK98"/>
<evidence type="ECO:0000313" key="3">
    <source>
        <dbReference type="Proteomes" id="UP000298493"/>
    </source>
</evidence>
<dbReference type="Proteomes" id="UP000298493">
    <property type="component" value="Unassembled WGS sequence"/>
</dbReference>
<dbReference type="OrthoDB" id="2735536at2759"/>
<accession>A0A4Z1NK98</accession>
<organism evidence="2 3">
    <name type="scientific">Venturia nashicola</name>
    <dbReference type="NCBI Taxonomy" id="86259"/>
    <lineage>
        <taxon>Eukaryota</taxon>
        <taxon>Fungi</taxon>
        <taxon>Dikarya</taxon>
        <taxon>Ascomycota</taxon>
        <taxon>Pezizomycotina</taxon>
        <taxon>Dothideomycetes</taxon>
        <taxon>Pleosporomycetidae</taxon>
        <taxon>Venturiales</taxon>
        <taxon>Venturiaceae</taxon>
        <taxon>Venturia</taxon>
    </lineage>
</organism>
<reference evidence="2 3" key="1">
    <citation type="submission" date="2019-04" db="EMBL/GenBank/DDBJ databases">
        <title>High contiguity whole genome sequence and gene annotation resource for two Venturia nashicola isolates.</title>
        <authorList>
            <person name="Prokchorchik M."/>
            <person name="Won K."/>
            <person name="Lee Y."/>
            <person name="Choi E.D."/>
            <person name="Segonzac C."/>
            <person name="Sohn K.H."/>
        </authorList>
    </citation>
    <scope>NUCLEOTIDE SEQUENCE [LARGE SCALE GENOMIC DNA]</scope>
    <source>
        <strain evidence="2 3">PRI2</strain>
    </source>
</reference>
<evidence type="ECO:0000256" key="1">
    <source>
        <dbReference type="SAM" id="MobiDB-lite"/>
    </source>
</evidence>
<gene>
    <name evidence="2" type="ORF">E6O75_ATG09341</name>
</gene>
<feature type="region of interest" description="Disordered" evidence="1">
    <location>
        <begin position="46"/>
        <end position="66"/>
    </location>
</feature>
<comment type="caution">
    <text evidence="2">The sequence shown here is derived from an EMBL/GenBank/DDBJ whole genome shotgun (WGS) entry which is preliminary data.</text>
</comment>
<feature type="compositionally biased region" description="Polar residues" evidence="1">
    <location>
        <begin position="48"/>
        <end position="57"/>
    </location>
</feature>
<dbReference type="EMBL" id="SNSC02000023">
    <property type="protein sequence ID" value="TID14262.1"/>
    <property type="molecule type" value="Genomic_DNA"/>
</dbReference>
<sequence length="66" mass="7105">MTDPKARGDRFLANSPPSMTILDMSKVLKERLGSIASKTMANLEDTLSGHNHTSNAASFKKISMGP</sequence>
<proteinExistence type="predicted"/>
<protein>
    <submittedName>
        <fullName evidence="2">Uncharacterized protein</fullName>
    </submittedName>
</protein>
<name>A0A4Z1NK98_9PEZI</name>
<keyword evidence="3" id="KW-1185">Reference proteome</keyword>
<evidence type="ECO:0000313" key="2">
    <source>
        <dbReference type="EMBL" id="TID14262.1"/>
    </source>
</evidence>